<feature type="region of interest" description="Disordered" evidence="2">
    <location>
        <begin position="72"/>
        <end position="188"/>
    </location>
</feature>
<dbReference type="Proteomes" id="UP001199106">
    <property type="component" value="Unassembled WGS sequence"/>
</dbReference>
<feature type="compositionally biased region" description="Basic and acidic residues" evidence="2">
    <location>
        <begin position="177"/>
        <end position="188"/>
    </location>
</feature>
<dbReference type="EMBL" id="JAANER010000013">
    <property type="protein sequence ID" value="KAG9184958.1"/>
    <property type="molecule type" value="Genomic_DNA"/>
</dbReference>
<evidence type="ECO:0000256" key="1">
    <source>
        <dbReference type="SAM" id="Coils"/>
    </source>
</evidence>
<dbReference type="AlphaFoldDB" id="A0AAD4F7U6"/>
<evidence type="ECO:0000313" key="4">
    <source>
        <dbReference type="Proteomes" id="UP001199106"/>
    </source>
</evidence>
<feature type="coiled-coil region" evidence="1">
    <location>
        <begin position="204"/>
        <end position="243"/>
    </location>
</feature>
<keyword evidence="4" id="KW-1185">Reference proteome</keyword>
<organism evidence="3 4">
    <name type="scientific">Alternaria panax</name>
    <dbReference type="NCBI Taxonomy" id="48097"/>
    <lineage>
        <taxon>Eukaryota</taxon>
        <taxon>Fungi</taxon>
        <taxon>Dikarya</taxon>
        <taxon>Ascomycota</taxon>
        <taxon>Pezizomycotina</taxon>
        <taxon>Dothideomycetes</taxon>
        <taxon>Pleosporomycetidae</taxon>
        <taxon>Pleosporales</taxon>
        <taxon>Pleosporineae</taxon>
        <taxon>Pleosporaceae</taxon>
        <taxon>Alternaria</taxon>
        <taxon>Alternaria sect. Panax</taxon>
    </lineage>
</organism>
<gene>
    <name evidence="3" type="ORF">G6011_11788</name>
</gene>
<reference evidence="3" key="1">
    <citation type="submission" date="2021-07" db="EMBL/GenBank/DDBJ databases">
        <title>Genome Resource of American Ginseng Black Spot Pathogen Alternaria panax.</title>
        <authorList>
            <person name="Qiu C."/>
            <person name="Wang W."/>
            <person name="Liu Z."/>
        </authorList>
    </citation>
    <scope>NUCLEOTIDE SEQUENCE</scope>
    <source>
        <strain evidence="3">BNCC115425</strain>
    </source>
</reference>
<protein>
    <submittedName>
        <fullName evidence="3">Uncharacterized protein</fullName>
    </submittedName>
</protein>
<name>A0AAD4F7U6_9PLEO</name>
<feature type="compositionally biased region" description="Basic and acidic residues" evidence="2">
    <location>
        <begin position="135"/>
        <end position="144"/>
    </location>
</feature>
<keyword evidence="1" id="KW-0175">Coiled coil</keyword>
<comment type="caution">
    <text evidence="3">The sequence shown here is derived from an EMBL/GenBank/DDBJ whole genome shotgun (WGS) entry which is preliminary data.</text>
</comment>
<proteinExistence type="predicted"/>
<evidence type="ECO:0000256" key="2">
    <source>
        <dbReference type="SAM" id="MobiDB-lite"/>
    </source>
</evidence>
<feature type="compositionally biased region" description="Low complexity" evidence="2">
    <location>
        <begin position="108"/>
        <end position="118"/>
    </location>
</feature>
<feature type="compositionally biased region" description="Polar residues" evidence="2">
    <location>
        <begin position="72"/>
        <end position="94"/>
    </location>
</feature>
<evidence type="ECO:0000313" key="3">
    <source>
        <dbReference type="EMBL" id="KAG9184958.1"/>
    </source>
</evidence>
<accession>A0AAD4F7U6</accession>
<sequence>MPQLLQHLGYKCTLKAIEAALHTDETKKCRSKHLSTLLTWYNKALDTASSLVLITLQIYFSFHCKIDNENTQRSGDGLAQSSSKIVHLQSQVHTPSTSREDPSPSPSPSVDSQVNDPVTIPDRRSESTEVMSSHQHIDTNEDTRPTPIPSKTLEKQKRPENQIQGSGKPPKQSSVMKNKDRKEHSNEDMTRIFEILQRQDMPENSAMRERSRKLQIKEQELEAAKAKDKRDALEELREVEKAARGKLSDQYKVDIQRLKEELLIKTEYYEKVIEDKERANLHCRWELGDLTHSKIVNRDQGYPIKYDTKVLGARWNIAMKAPAIKLTSGPHKAPATDLRGERYLALTFATATATSLSSAQQVDVDSCSSMLSTPLTNESLALVCFVARILRCIFDAPIHVDDVERTWDLKMVRTMDTLATIKKVQNGHFKEYKIRALAARQSEHFHDEFAKYLPLNQSLDRDGFKLKTWLHEAMQLKLEILVSDEHHQIKLVRPGTTFNGSWMTEIYEEGDSVLAPDIQYRVRLFVCPALFSGINDTKWSRGPVAIQDAEDYKHALLKNKDFFAEDSDQPRASLRDELVSPAMVLVEAVPQDGGMESLSP</sequence>
<feature type="compositionally biased region" description="Polar residues" evidence="2">
    <location>
        <begin position="161"/>
        <end position="176"/>
    </location>
</feature>